<proteinExistence type="predicted"/>
<dbReference type="EMBL" id="JBHSBU010000001">
    <property type="protein sequence ID" value="MFC4161282.1"/>
    <property type="molecule type" value="Genomic_DNA"/>
</dbReference>
<name>A0ABV8MSN0_9NEIS</name>
<evidence type="ECO:0000313" key="1">
    <source>
        <dbReference type="EMBL" id="MFC4161282.1"/>
    </source>
</evidence>
<accession>A0ABV8MSN0</accession>
<dbReference type="RefSeq" id="WP_378167041.1">
    <property type="nucleotide sequence ID" value="NZ_JBHSBU010000001.1"/>
</dbReference>
<dbReference type="InterPro" id="IPR025293">
    <property type="entry name" value="YfiR/HmsC-like"/>
</dbReference>
<organism evidence="1 2">
    <name type="scientific">Chitinimonas lacunae</name>
    <dbReference type="NCBI Taxonomy" id="1963018"/>
    <lineage>
        <taxon>Bacteria</taxon>
        <taxon>Pseudomonadati</taxon>
        <taxon>Pseudomonadota</taxon>
        <taxon>Betaproteobacteria</taxon>
        <taxon>Neisseriales</taxon>
        <taxon>Chitinibacteraceae</taxon>
        <taxon>Chitinimonas</taxon>
    </lineage>
</organism>
<sequence length="206" mass="22586">MEHAPFLARMMVILPAPATLPRSPLARCRMALLVWLGAWVLTGQPEAAAPAEYDVKMAYVLNFTRYVQWPAASMAPGAPMRICVIGEDPFGDSLDRAVNASPGRPLAARRLRRVEEAADCHIVLIAKDEEKRQAQWLLALQGKPILTVGESEHFIRDGGVIGLLLVKSTVRFEVNLDAAQRAGLRISSRMLSLAEAVHNSSAEEPR</sequence>
<dbReference type="Proteomes" id="UP001595791">
    <property type="component" value="Unassembled WGS sequence"/>
</dbReference>
<keyword evidence="2" id="KW-1185">Reference proteome</keyword>
<comment type="caution">
    <text evidence="1">The sequence shown here is derived from an EMBL/GenBank/DDBJ whole genome shotgun (WGS) entry which is preliminary data.</text>
</comment>
<protein>
    <submittedName>
        <fullName evidence="1">YfiR family protein</fullName>
    </submittedName>
</protein>
<evidence type="ECO:0000313" key="2">
    <source>
        <dbReference type="Proteomes" id="UP001595791"/>
    </source>
</evidence>
<gene>
    <name evidence="1" type="ORF">ACFOW7_18240</name>
</gene>
<reference evidence="2" key="1">
    <citation type="journal article" date="2019" name="Int. J. Syst. Evol. Microbiol.">
        <title>The Global Catalogue of Microorganisms (GCM) 10K type strain sequencing project: providing services to taxonomists for standard genome sequencing and annotation.</title>
        <authorList>
            <consortium name="The Broad Institute Genomics Platform"/>
            <consortium name="The Broad Institute Genome Sequencing Center for Infectious Disease"/>
            <person name="Wu L."/>
            <person name="Ma J."/>
        </authorList>
    </citation>
    <scope>NUCLEOTIDE SEQUENCE [LARGE SCALE GENOMIC DNA]</scope>
    <source>
        <strain evidence="2">LMG 29894</strain>
    </source>
</reference>
<dbReference type="Pfam" id="PF13689">
    <property type="entry name" value="DUF4154"/>
    <property type="match status" value="1"/>
</dbReference>